<dbReference type="AlphaFoldDB" id="A0A265URP2"/>
<dbReference type="OrthoDB" id="1198827at2"/>
<comment type="similarity">
    <text evidence="2">Belongs to the CDP-alcohol phosphatidyltransferase class-I family.</text>
</comment>
<feature type="transmembrane region" description="Helical" evidence="3">
    <location>
        <begin position="203"/>
        <end position="225"/>
    </location>
</feature>
<evidence type="ECO:0000313" key="4">
    <source>
        <dbReference type="EMBL" id="OZV67983.1"/>
    </source>
</evidence>
<feature type="transmembrane region" description="Helical" evidence="3">
    <location>
        <begin position="38"/>
        <end position="71"/>
    </location>
</feature>
<comment type="caution">
    <text evidence="4">The sequence shown here is derived from an EMBL/GenBank/DDBJ whole genome shotgun (WGS) entry which is preliminary data.</text>
</comment>
<proteinExistence type="inferred from homology"/>
<organism evidence="4 5">
    <name type="scientific">Winogradskyella aurantia</name>
    <dbReference type="NCBI Taxonomy" id="1915063"/>
    <lineage>
        <taxon>Bacteria</taxon>
        <taxon>Pseudomonadati</taxon>
        <taxon>Bacteroidota</taxon>
        <taxon>Flavobacteriia</taxon>
        <taxon>Flavobacteriales</taxon>
        <taxon>Flavobacteriaceae</taxon>
        <taxon>Winogradskyella</taxon>
    </lineage>
</organism>
<dbReference type="InterPro" id="IPR000462">
    <property type="entry name" value="CDP-OH_P_trans"/>
</dbReference>
<dbReference type="RefSeq" id="WP_094968573.1">
    <property type="nucleotide sequence ID" value="NZ_NGJN01000005.1"/>
</dbReference>
<name>A0A265URP2_9FLAO</name>
<feature type="transmembrane region" description="Helical" evidence="3">
    <location>
        <begin position="91"/>
        <end position="111"/>
    </location>
</feature>
<feature type="transmembrane region" description="Helical" evidence="3">
    <location>
        <begin position="117"/>
        <end position="136"/>
    </location>
</feature>
<dbReference type="Gene3D" id="1.20.120.1760">
    <property type="match status" value="1"/>
</dbReference>
<dbReference type="GO" id="GO:0016020">
    <property type="term" value="C:membrane"/>
    <property type="evidence" value="ECO:0007669"/>
    <property type="project" value="InterPro"/>
</dbReference>
<evidence type="ECO:0000313" key="5">
    <source>
        <dbReference type="Proteomes" id="UP000216840"/>
    </source>
</evidence>
<dbReference type="PROSITE" id="PS00379">
    <property type="entry name" value="CDP_ALCOHOL_P_TRANSF"/>
    <property type="match status" value="1"/>
</dbReference>
<keyword evidence="3" id="KW-1133">Transmembrane helix</keyword>
<dbReference type="InterPro" id="IPR048254">
    <property type="entry name" value="CDP_ALCOHOL_P_TRANSF_CS"/>
</dbReference>
<dbReference type="GO" id="GO:0016780">
    <property type="term" value="F:phosphotransferase activity, for other substituted phosphate groups"/>
    <property type="evidence" value="ECO:0007669"/>
    <property type="project" value="InterPro"/>
</dbReference>
<evidence type="ECO:0000256" key="2">
    <source>
        <dbReference type="RuleBase" id="RU003750"/>
    </source>
</evidence>
<keyword evidence="3" id="KW-0472">Membrane</keyword>
<evidence type="ECO:0000256" key="1">
    <source>
        <dbReference type="ARBA" id="ARBA00022679"/>
    </source>
</evidence>
<dbReference type="Proteomes" id="UP000216840">
    <property type="component" value="Unassembled WGS sequence"/>
</dbReference>
<gene>
    <name evidence="4" type="ORF">CA834_10040</name>
</gene>
<dbReference type="InterPro" id="IPR043130">
    <property type="entry name" value="CDP-OH_PTrfase_TM_dom"/>
</dbReference>
<keyword evidence="1 2" id="KW-0808">Transferase</keyword>
<dbReference type="Pfam" id="PF01066">
    <property type="entry name" value="CDP-OH_P_transf"/>
    <property type="match status" value="1"/>
</dbReference>
<protein>
    <submittedName>
        <fullName evidence="4">CDP-alcohol phosphatidyltransferase</fullName>
    </submittedName>
</protein>
<evidence type="ECO:0000256" key="3">
    <source>
        <dbReference type="SAM" id="Phobius"/>
    </source>
</evidence>
<dbReference type="GO" id="GO:0008654">
    <property type="term" value="P:phospholipid biosynthetic process"/>
    <property type="evidence" value="ECO:0007669"/>
    <property type="project" value="InterPro"/>
</dbReference>
<accession>A0A265URP2</accession>
<keyword evidence="3" id="KW-0812">Transmembrane</keyword>
<keyword evidence="5" id="KW-1185">Reference proteome</keyword>
<sequence length="265" mass="30199">MSKLPKKYKFVDLSDYGRPIAKVIANQLKNTSFTPIHVTIAFIISGLIAIYCIIQGYFWLAAFFLLLKSILDAADGELARVKQKPSYTGRYLDSVADIILNALFLFSLWYITDTSLWLYLLAFIGLQLQGTLYNYYYVILRTNVSGDTTSRVFENKTPIALEGEKQKHVNILFGLYKLCYGAFDKTIYAFDSNAPKGIVLPNWLMTSVSTFGLGFQLLVIAVMLVLDLKAFILPFFSVYSVMIFVFIGIRKFFFQDLKGNEKIYN</sequence>
<reference evidence="4 5" key="1">
    <citation type="submission" date="2017-05" db="EMBL/GenBank/DDBJ databases">
        <title>The draft genome sequence of Idiomarina salinarum WNB302.</title>
        <authorList>
            <person name="Sun Y."/>
            <person name="Chen B."/>
            <person name="Du Z."/>
        </authorList>
    </citation>
    <scope>NUCLEOTIDE SEQUENCE [LARGE SCALE GENOMIC DNA]</scope>
    <source>
        <strain evidence="4 5">WNB302</strain>
    </source>
</reference>
<feature type="transmembrane region" description="Helical" evidence="3">
    <location>
        <begin position="231"/>
        <end position="249"/>
    </location>
</feature>
<dbReference type="EMBL" id="NGJN01000005">
    <property type="protein sequence ID" value="OZV67983.1"/>
    <property type="molecule type" value="Genomic_DNA"/>
</dbReference>